<dbReference type="Proteomes" id="UP001221142">
    <property type="component" value="Unassembled WGS sequence"/>
</dbReference>
<accession>A0AAD7BAZ2</accession>
<keyword evidence="2" id="KW-1185">Reference proteome</keyword>
<protein>
    <submittedName>
        <fullName evidence="1">Uncharacterized protein</fullName>
    </submittedName>
</protein>
<dbReference type="EMBL" id="JARKIF010000023">
    <property type="protein sequence ID" value="KAJ7615980.1"/>
    <property type="molecule type" value="Genomic_DNA"/>
</dbReference>
<dbReference type="SUPFAM" id="SSF52058">
    <property type="entry name" value="L domain-like"/>
    <property type="match status" value="1"/>
</dbReference>
<name>A0AAD7BAZ2_9AGAR</name>
<evidence type="ECO:0000313" key="2">
    <source>
        <dbReference type="Proteomes" id="UP001221142"/>
    </source>
</evidence>
<gene>
    <name evidence="1" type="ORF">FB45DRAFT_935049</name>
</gene>
<dbReference type="InterPro" id="IPR032675">
    <property type="entry name" value="LRR_dom_sf"/>
</dbReference>
<reference evidence="1" key="1">
    <citation type="submission" date="2023-03" db="EMBL/GenBank/DDBJ databases">
        <title>Massive genome expansion in bonnet fungi (Mycena s.s.) driven by repeated elements and novel gene families across ecological guilds.</title>
        <authorList>
            <consortium name="Lawrence Berkeley National Laboratory"/>
            <person name="Harder C.B."/>
            <person name="Miyauchi S."/>
            <person name="Viragh M."/>
            <person name="Kuo A."/>
            <person name="Thoen E."/>
            <person name="Andreopoulos B."/>
            <person name="Lu D."/>
            <person name="Skrede I."/>
            <person name="Drula E."/>
            <person name="Henrissat B."/>
            <person name="Morin E."/>
            <person name="Kohler A."/>
            <person name="Barry K."/>
            <person name="LaButti K."/>
            <person name="Morin E."/>
            <person name="Salamov A."/>
            <person name="Lipzen A."/>
            <person name="Mereny Z."/>
            <person name="Hegedus B."/>
            <person name="Baldrian P."/>
            <person name="Stursova M."/>
            <person name="Weitz H."/>
            <person name="Taylor A."/>
            <person name="Grigoriev I.V."/>
            <person name="Nagy L.G."/>
            <person name="Martin F."/>
            <person name="Kauserud H."/>
        </authorList>
    </citation>
    <scope>NUCLEOTIDE SEQUENCE</scope>
    <source>
        <strain evidence="1">9284</strain>
    </source>
</reference>
<sequence length="282" mass="32511">MLLEPRLPPELQRLIFEMAARTHPSSMLDLLLVARRVKEWLQPLAHSVVFCPTQYLEQEDLHKKTCGYPHVYISRHAPPELPPHLRSSARHLWLINNSPEHTTLALSCPLLESIVCAGPHAKQLLALTNPPPLKRLACNLRRLFDPVDFTHPIFARLTHLDMWDFEFGSEEEWSGLASIPNLTHLAFSVIQFLPLLPKVLHTCASLRVLLMLVAPHPEGTRLVADPDLAADPRFVWMRRREHVEDWHLGVLTGVDFWSRAEDWVDRRRLGEGLRFYIDEDNT</sequence>
<organism evidence="1 2">
    <name type="scientific">Roridomyces roridus</name>
    <dbReference type="NCBI Taxonomy" id="1738132"/>
    <lineage>
        <taxon>Eukaryota</taxon>
        <taxon>Fungi</taxon>
        <taxon>Dikarya</taxon>
        <taxon>Basidiomycota</taxon>
        <taxon>Agaricomycotina</taxon>
        <taxon>Agaricomycetes</taxon>
        <taxon>Agaricomycetidae</taxon>
        <taxon>Agaricales</taxon>
        <taxon>Marasmiineae</taxon>
        <taxon>Mycenaceae</taxon>
        <taxon>Roridomyces</taxon>
    </lineage>
</organism>
<proteinExistence type="predicted"/>
<dbReference type="AlphaFoldDB" id="A0AAD7BAZ2"/>
<evidence type="ECO:0000313" key="1">
    <source>
        <dbReference type="EMBL" id="KAJ7615980.1"/>
    </source>
</evidence>
<dbReference type="Gene3D" id="3.80.10.10">
    <property type="entry name" value="Ribonuclease Inhibitor"/>
    <property type="match status" value="1"/>
</dbReference>
<comment type="caution">
    <text evidence="1">The sequence shown here is derived from an EMBL/GenBank/DDBJ whole genome shotgun (WGS) entry which is preliminary data.</text>
</comment>